<reference evidence="2 3" key="1">
    <citation type="journal article" date="2018" name="Mol. Biol. Evol.">
        <title>Analysis of the draft genome of the red seaweed Gracilariopsis chorda provides insights into genome size evolution in Rhodophyta.</title>
        <authorList>
            <person name="Lee J."/>
            <person name="Yang E.C."/>
            <person name="Graf L."/>
            <person name="Yang J.H."/>
            <person name="Qiu H."/>
            <person name="Zel Zion U."/>
            <person name="Chan C.X."/>
            <person name="Stephens T.G."/>
            <person name="Weber A.P.M."/>
            <person name="Boo G.H."/>
            <person name="Boo S.M."/>
            <person name="Kim K.M."/>
            <person name="Shin Y."/>
            <person name="Jung M."/>
            <person name="Lee S.J."/>
            <person name="Yim H.S."/>
            <person name="Lee J.H."/>
            <person name="Bhattacharya D."/>
            <person name="Yoon H.S."/>
        </authorList>
    </citation>
    <scope>NUCLEOTIDE SEQUENCE [LARGE SCALE GENOMIC DNA]</scope>
    <source>
        <strain evidence="2 3">SKKU-2015</strain>
        <tissue evidence="2">Whole body</tissue>
    </source>
</reference>
<dbReference type="Gene3D" id="3.30.1330.40">
    <property type="entry name" value="RutC-like"/>
    <property type="match status" value="2"/>
</dbReference>
<proteinExistence type="inferred from homology"/>
<dbReference type="EMBL" id="NBIV01000008">
    <property type="protein sequence ID" value="PXF49114.1"/>
    <property type="molecule type" value="Genomic_DNA"/>
</dbReference>
<dbReference type="STRING" id="448386.A0A2V3J407"/>
<dbReference type="SUPFAM" id="SSF55298">
    <property type="entry name" value="YjgF-like"/>
    <property type="match status" value="2"/>
</dbReference>
<dbReference type="FunFam" id="3.30.1330.40:FF:000001">
    <property type="entry name" value="L-PSP family endoribonuclease"/>
    <property type="match status" value="1"/>
</dbReference>
<dbReference type="InterPro" id="IPR035959">
    <property type="entry name" value="RutC-like_sf"/>
</dbReference>
<dbReference type="CDD" id="cd06150">
    <property type="entry name" value="YjgF_YER057c_UK114_like_2"/>
    <property type="match status" value="1"/>
</dbReference>
<dbReference type="Proteomes" id="UP000247409">
    <property type="component" value="Unassembled WGS sequence"/>
</dbReference>
<dbReference type="InterPro" id="IPR006056">
    <property type="entry name" value="RidA"/>
</dbReference>
<dbReference type="InterPro" id="IPR035709">
    <property type="entry name" value="YoaB-like"/>
</dbReference>
<dbReference type="InterPro" id="IPR019897">
    <property type="entry name" value="RidA_CS"/>
</dbReference>
<evidence type="ECO:0000256" key="1">
    <source>
        <dbReference type="ARBA" id="ARBA00010552"/>
    </source>
</evidence>
<organism evidence="2 3">
    <name type="scientific">Gracilariopsis chorda</name>
    <dbReference type="NCBI Taxonomy" id="448386"/>
    <lineage>
        <taxon>Eukaryota</taxon>
        <taxon>Rhodophyta</taxon>
        <taxon>Florideophyceae</taxon>
        <taxon>Rhodymeniophycidae</taxon>
        <taxon>Gracilariales</taxon>
        <taxon>Gracilariaceae</taxon>
        <taxon>Gracilariopsis</taxon>
    </lineage>
</organism>
<sequence length="299" mass="32095">MFPNDNAFVSSFVPRNALSATHFVRSVSWAWRAQHRTRSPARTKAVITDSMAGASDIKRFLPGPRFNQVVVYNGIVYLAGQVARDTPDGSVGAQTRQILAKIDRLLETAGTNKSRLLTANIWMTDISKAPEMNEEWAKWVDKDNMPVRACVQSSLLDDSITVEIQATAALSSPATIVKTEEAAAAVGPYNQAVVVDDGTVYVSGCIGLLPKTGIMAGASVEEQTEQALQNIKAIVEAVGASVHSIVKTTILLDDINDFAAVNAIYSRFFEGGAVPARSCFAAKQLPKSALVEIEAIAKL</sequence>
<protein>
    <submittedName>
        <fullName evidence="2">Reactive Intermediate Deaminase A, chloroplastic</fullName>
    </submittedName>
</protein>
<dbReference type="NCBIfam" id="TIGR00004">
    <property type="entry name" value="Rid family detoxifying hydrolase"/>
    <property type="match status" value="1"/>
</dbReference>
<comment type="similarity">
    <text evidence="1">Belongs to the RutC family.</text>
</comment>
<dbReference type="PANTHER" id="PTHR47328">
    <property type="match status" value="1"/>
</dbReference>
<evidence type="ECO:0000313" key="3">
    <source>
        <dbReference type="Proteomes" id="UP000247409"/>
    </source>
</evidence>
<dbReference type="AlphaFoldDB" id="A0A2V3J407"/>
<name>A0A2V3J407_9FLOR</name>
<dbReference type="Pfam" id="PF01042">
    <property type="entry name" value="Ribonuc_L-PSP"/>
    <property type="match status" value="2"/>
</dbReference>
<gene>
    <name evidence="2" type="ORF">BWQ96_01063</name>
</gene>
<evidence type="ECO:0000313" key="2">
    <source>
        <dbReference type="EMBL" id="PXF49114.1"/>
    </source>
</evidence>
<keyword evidence="3" id="KW-1185">Reference proteome</keyword>
<dbReference type="CDD" id="cd00448">
    <property type="entry name" value="YjgF_YER057c_UK114_family"/>
    <property type="match status" value="1"/>
</dbReference>
<dbReference type="InterPro" id="IPR006175">
    <property type="entry name" value="YjgF/YER057c/UK114"/>
</dbReference>
<dbReference type="PANTHER" id="PTHR47328:SF1">
    <property type="entry name" value="RUTC FAMILY PROTEIN YOAB"/>
    <property type="match status" value="1"/>
</dbReference>
<comment type="caution">
    <text evidence="2">The sequence shown here is derived from an EMBL/GenBank/DDBJ whole genome shotgun (WGS) entry which is preliminary data.</text>
</comment>
<dbReference type="PROSITE" id="PS01094">
    <property type="entry name" value="UPF0076"/>
    <property type="match status" value="2"/>
</dbReference>
<dbReference type="OrthoDB" id="309640at2759"/>
<accession>A0A2V3J407</accession>